<reference evidence="2 3" key="1">
    <citation type="journal article" date="2011" name="PLoS Genet.">
        <title>Comparative genomic analysis of human fungal pathogens causing paracoccidioidomycosis.</title>
        <authorList>
            <person name="Desjardins C.A."/>
            <person name="Champion M.D."/>
            <person name="Holder J.W."/>
            <person name="Muszewska A."/>
            <person name="Goldberg J."/>
            <person name="Bailao A.M."/>
            <person name="Brigido M.M."/>
            <person name="Ferreira M.E."/>
            <person name="Garcia A.M."/>
            <person name="Grynberg M."/>
            <person name="Gujja S."/>
            <person name="Heiman D.I."/>
            <person name="Henn M.R."/>
            <person name="Kodira C.D."/>
            <person name="Leon-Narvaez H."/>
            <person name="Longo L.V."/>
            <person name="Ma L.J."/>
            <person name="Malavazi I."/>
            <person name="Matsuo A.L."/>
            <person name="Morais F.V."/>
            <person name="Pereira M."/>
            <person name="Rodriguez-Brito S."/>
            <person name="Sakthikumar S."/>
            <person name="Salem-Izacc S.M."/>
            <person name="Sykes S.M."/>
            <person name="Teixeira M.M."/>
            <person name="Vallejo M.C."/>
            <person name="Walter M.E."/>
            <person name="Yandava C."/>
            <person name="Young S."/>
            <person name="Zeng Q."/>
            <person name="Zucker J."/>
            <person name="Felipe M.S."/>
            <person name="Goldman G.H."/>
            <person name="Haas B.J."/>
            <person name="McEwen J.G."/>
            <person name="Nino-Vega G."/>
            <person name="Puccia R."/>
            <person name="San-Blas G."/>
            <person name="Soares C.M."/>
            <person name="Birren B.W."/>
            <person name="Cuomo C.A."/>
        </authorList>
    </citation>
    <scope>NUCLEOTIDE SEQUENCE [LARGE SCALE GENOMIC DNA]</scope>
    <source>
        <strain evidence="3">ATCC MYA-826 / Pb01</strain>
    </source>
</reference>
<feature type="compositionally biased region" description="Acidic residues" evidence="1">
    <location>
        <begin position="24"/>
        <end position="41"/>
    </location>
</feature>
<evidence type="ECO:0000313" key="3">
    <source>
        <dbReference type="Proteomes" id="UP000002059"/>
    </source>
</evidence>
<dbReference type="EMBL" id="KN293995">
    <property type="protein sequence ID" value="KGQ01865.1"/>
    <property type="molecule type" value="Genomic_DNA"/>
</dbReference>
<evidence type="ECO:0000256" key="1">
    <source>
        <dbReference type="SAM" id="MobiDB-lite"/>
    </source>
</evidence>
<feature type="region of interest" description="Disordered" evidence="1">
    <location>
        <begin position="11"/>
        <end position="55"/>
    </location>
</feature>
<keyword evidence="3" id="KW-1185">Reference proteome</keyword>
<evidence type="ECO:0000313" key="2">
    <source>
        <dbReference type="EMBL" id="KGQ01865.1"/>
    </source>
</evidence>
<dbReference type="KEGG" id="pbl:PAAG_11441"/>
<proteinExistence type="predicted"/>
<protein>
    <submittedName>
        <fullName evidence="2">Uncharacterized protein</fullName>
    </submittedName>
</protein>
<dbReference type="HOGENOM" id="CLU_2688461_0_0_1"/>
<dbReference type="GeneID" id="26970442"/>
<dbReference type="VEuPathDB" id="FungiDB:PAAG_11441"/>
<dbReference type="RefSeq" id="XP_015703353.1">
    <property type="nucleotide sequence ID" value="XM_015847091.1"/>
</dbReference>
<accession>A0A0A2V6X0</accession>
<dbReference type="AlphaFoldDB" id="A0A0A2V6X0"/>
<sequence length="74" mass="8234">MIWNTLVMEVQTQRAPIRSPEQQNDADNEDDEDDDDDDDDSGYGSDSTTAKHDRNLIEHVIGEEACVRAALGAK</sequence>
<name>A0A0A2V6X0_PARBA</name>
<dbReference type="Proteomes" id="UP000002059">
    <property type="component" value="Partially assembled WGS sequence"/>
</dbReference>
<organism evidence="2 3">
    <name type="scientific">Paracoccidioides lutzii (strain ATCC MYA-826 / Pb01)</name>
    <name type="common">Paracoccidioides brasiliensis</name>
    <dbReference type="NCBI Taxonomy" id="502779"/>
    <lineage>
        <taxon>Eukaryota</taxon>
        <taxon>Fungi</taxon>
        <taxon>Dikarya</taxon>
        <taxon>Ascomycota</taxon>
        <taxon>Pezizomycotina</taxon>
        <taxon>Eurotiomycetes</taxon>
        <taxon>Eurotiomycetidae</taxon>
        <taxon>Onygenales</taxon>
        <taxon>Ajellomycetaceae</taxon>
        <taxon>Paracoccidioides</taxon>
    </lineage>
</organism>
<gene>
    <name evidence="2" type="ORF">PAAG_11441</name>
</gene>